<evidence type="ECO:0000313" key="1">
    <source>
        <dbReference type="EMBL" id="KAG1785118.1"/>
    </source>
</evidence>
<dbReference type="EMBL" id="JABBWE010000118">
    <property type="protein sequence ID" value="KAG1785118.1"/>
    <property type="molecule type" value="Genomic_DNA"/>
</dbReference>
<protein>
    <submittedName>
        <fullName evidence="1">Uncharacterized protein</fullName>
    </submittedName>
</protein>
<feature type="non-terminal residue" evidence="1">
    <location>
        <position position="1"/>
    </location>
</feature>
<comment type="caution">
    <text evidence="1">The sequence shown here is derived from an EMBL/GenBank/DDBJ whole genome shotgun (WGS) entry which is preliminary data.</text>
</comment>
<dbReference type="OrthoDB" id="2615105at2759"/>
<feature type="non-terminal residue" evidence="1">
    <location>
        <position position="89"/>
    </location>
</feature>
<gene>
    <name evidence="1" type="ORF">HD556DRAFT_1213720</name>
</gene>
<organism evidence="1 2">
    <name type="scientific">Suillus plorans</name>
    <dbReference type="NCBI Taxonomy" id="116603"/>
    <lineage>
        <taxon>Eukaryota</taxon>
        <taxon>Fungi</taxon>
        <taxon>Dikarya</taxon>
        <taxon>Basidiomycota</taxon>
        <taxon>Agaricomycotina</taxon>
        <taxon>Agaricomycetes</taxon>
        <taxon>Agaricomycetidae</taxon>
        <taxon>Boletales</taxon>
        <taxon>Suillineae</taxon>
        <taxon>Suillaceae</taxon>
        <taxon>Suillus</taxon>
    </lineage>
</organism>
<proteinExistence type="predicted"/>
<dbReference type="RefSeq" id="XP_041152603.1">
    <property type="nucleotide sequence ID" value="XM_041296627.1"/>
</dbReference>
<name>A0A9P7DAJ8_9AGAM</name>
<sequence>ISFSSNSTHALRDTAELLASTPHNDRRSTFNFLEEDGWMVGPNRRLLFWVPPTSQQAFRYNPRTAFTIPGGVELDLSRMAHGTHWQDCY</sequence>
<reference evidence="1" key="1">
    <citation type="journal article" date="2020" name="New Phytol.">
        <title>Comparative genomics reveals dynamic genome evolution in host specialist ectomycorrhizal fungi.</title>
        <authorList>
            <person name="Lofgren L.A."/>
            <person name="Nguyen N.H."/>
            <person name="Vilgalys R."/>
            <person name="Ruytinx J."/>
            <person name="Liao H.L."/>
            <person name="Branco S."/>
            <person name="Kuo A."/>
            <person name="LaButti K."/>
            <person name="Lipzen A."/>
            <person name="Andreopoulos W."/>
            <person name="Pangilinan J."/>
            <person name="Riley R."/>
            <person name="Hundley H."/>
            <person name="Na H."/>
            <person name="Barry K."/>
            <person name="Grigoriev I.V."/>
            <person name="Stajich J.E."/>
            <person name="Kennedy P.G."/>
        </authorList>
    </citation>
    <scope>NUCLEOTIDE SEQUENCE</scope>
    <source>
        <strain evidence="1">S12</strain>
    </source>
</reference>
<accession>A0A9P7DAJ8</accession>
<dbReference type="AlphaFoldDB" id="A0A9P7DAJ8"/>
<evidence type="ECO:0000313" key="2">
    <source>
        <dbReference type="Proteomes" id="UP000719766"/>
    </source>
</evidence>
<keyword evidence="2" id="KW-1185">Reference proteome</keyword>
<dbReference type="Proteomes" id="UP000719766">
    <property type="component" value="Unassembled WGS sequence"/>
</dbReference>
<dbReference type="GeneID" id="64590391"/>